<dbReference type="KEGG" id="hrr:HZS55_15660"/>
<organism evidence="1 2">
    <name type="scientific">Halosimplex rubrum</name>
    <dbReference type="NCBI Taxonomy" id="869889"/>
    <lineage>
        <taxon>Archaea</taxon>
        <taxon>Methanobacteriati</taxon>
        <taxon>Methanobacteriota</taxon>
        <taxon>Stenosarchaea group</taxon>
        <taxon>Halobacteria</taxon>
        <taxon>Halobacteriales</taxon>
        <taxon>Haloarculaceae</taxon>
        <taxon>Halosimplex</taxon>
    </lineage>
</organism>
<gene>
    <name evidence="1" type="ORF">HZS55_15660</name>
</gene>
<dbReference type="RefSeq" id="WP_179908515.1">
    <property type="nucleotide sequence ID" value="NZ_CP058910.1"/>
</dbReference>
<protein>
    <submittedName>
        <fullName evidence="1">Uncharacterized protein</fullName>
    </submittedName>
</protein>
<evidence type="ECO:0000313" key="2">
    <source>
        <dbReference type="Proteomes" id="UP000509667"/>
    </source>
</evidence>
<dbReference type="GeneID" id="56079329"/>
<reference evidence="1 2" key="1">
    <citation type="submission" date="2020-07" db="EMBL/GenBank/DDBJ databases">
        <title>Halosimplex pelagicum sp. nov. and Halosimplex rubrum sp. nov., isolated from salted brown alga Laminaria, and emended description of the genus Halosimplex.</title>
        <authorList>
            <person name="Cui H."/>
        </authorList>
    </citation>
    <scope>NUCLEOTIDE SEQUENCE [LARGE SCALE GENOMIC DNA]</scope>
    <source>
        <strain evidence="1 2">R27</strain>
    </source>
</reference>
<name>A0A7D5TDY1_9EURY</name>
<keyword evidence="2" id="KW-1185">Reference proteome</keyword>
<dbReference type="OrthoDB" id="377837at2157"/>
<dbReference type="EMBL" id="CP058910">
    <property type="protein sequence ID" value="QLH78636.1"/>
    <property type="molecule type" value="Genomic_DNA"/>
</dbReference>
<proteinExistence type="predicted"/>
<dbReference type="AlphaFoldDB" id="A0A7D5TDY1"/>
<sequence>MNQLQRQPYDVEPFDPDEDDVDEWLEAHRDALEYEAASDAPDAWVFERALAYVESGEVSSS</sequence>
<accession>A0A7D5TDY1</accession>
<dbReference type="Proteomes" id="UP000509667">
    <property type="component" value="Chromosome"/>
</dbReference>
<evidence type="ECO:0000313" key="1">
    <source>
        <dbReference type="EMBL" id="QLH78636.1"/>
    </source>
</evidence>